<feature type="compositionally biased region" description="Basic and acidic residues" evidence="1">
    <location>
        <begin position="17"/>
        <end position="38"/>
    </location>
</feature>
<reference evidence="4" key="1">
    <citation type="journal article" date="2019" name="BMC Genomics">
        <title>A new reference genome for Sorghum bicolor reveals high levels of sequence similarity between sweet and grain genotypes: implications for the genetics of sugar metabolism.</title>
        <authorList>
            <person name="Cooper E.A."/>
            <person name="Brenton Z.W."/>
            <person name="Flinn B.S."/>
            <person name="Jenkins J."/>
            <person name="Shu S."/>
            <person name="Flowers D."/>
            <person name="Luo F."/>
            <person name="Wang Y."/>
            <person name="Xia P."/>
            <person name="Barry K."/>
            <person name="Daum C."/>
            <person name="Lipzen A."/>
            <person name="Yoshinaga Y."/>
            <person name="Schmutz J."/>
            <person name="Saski C."/>
            <person name="Vermerris W."/>
            <person name="Kresovich S."/>
        </authorList>
    </citation>
    <scope>NUCLEOTIDE SEQUENCE</scope>
</reference>
<dbReference type="InterPro" id="IPR045055">
    <property type="entry name" value="DNA2/NAM7-like"/>
</dbReference>
<dbReference type="InterPro" id="IPR047187">
    <property type="entry name" value="SF1_C_Upf1"/>
</dbReference>
<accession>A0A921UG61</accession>
<dbReference type="Pfam" id="PF13087">
    <property type="entry name" value="AAA_12"/>
    <property type="match status" value="1"/>
</dbReference>
<organism evidence="4 5">
    <name type="scientific">Sorghum bicolor</name>
    <name type="common">Sorghum</name>
    <name type="synonym">Sorghum vulgare</name>
    <dbReference type="NCBI Taxonomy" id="4558"/>
    <lineage>
        <taxon>Eukaryota</taxon>
        <taxon>Viridiplantae</taxon>
        <taxon>Streptophyta</taxon>
        <taxon>Embryophyta</taxon>
        <taxon>Tracheophyta</taxon>
        <taxon>Spermatophyta</taxon>
        <taxon>Magnoliopsida</taxon>
        <taxon>Liliopsida</taxon>
        <taxon>Poales</taxon>
        <taxon>Poaceae</taxon>
        <taxon>PACMAD clade</taxon>
        <taxon>Panicoideae</taxon>
        <taxon>Andropogonodae</taxon>
        <taxon>Andropogoneae</taxon>
        <taxon>Sorghinae</taxon>
        <taxon>Sorghum</taxon>
    </lineage>
</organism>
<feature type="region of interest" description="Disordered" evidence="1">
    <location>
        <begin position="1"/>
        <end position="166"/>
    </location>
</feature>
<evidence type="ECO:0000313" key="5">
    <source>
        <dbReference type="Proteomes" id="UP000807115"/>
    </source>
</evidence>
<dbReference type="Proteomes" id="UP000807115">
    <property type="component" value="Chromosome 5"/>
</dbReference>
<sequence>MERNGEPVSGAGPGGRLLKEHGQRLRLGDPAGDAEREQLPGPTGDGDDELQGATGGGDAEGERLHLGGPTGDGEPRGTRDAEDEAAGRGEERAAGELRGRSQRNGVQGNGKGGGGRGDRKQKDQQKPHLGSPGGQPRQRGDDQAATRPHCRARPTSMGFSRSGAPGGGSPLLDGILSWTVTDVLNDNLYKDKISNVPDMYESPAHFCAIQSNLLLEETRAVICSSIKNRAETDIQFCQLLSVDKWDSSSGFFLDIDLSITIFDDIKYQHIATDGDICILSLKAPLVSDVDVMSSHLGIVVNVGRDLLCQRSFQVLVSDVAVFQPEKIKFVSFLTNIANELEIANILSLHDERDQNAVKSLLGLHKMLSLSSLTCLHQHNTEIIRAPPGTLKGSIAAVLKCVSHKILICVTSVSSLTDLMIDLEELSISPDSGDILVLNNMGQEGIKGYENFFLQHQSQELYCFLSQHKALKTMNSLLDLSTFYHVDCAYVGSCERCSKPGLLKFSVASFKEKFDIILSQFFSSLVYLKNHAAAFSLPEQNSIEELMNVMKKFETLLYDKNQRDEYIGAAFGLVPPAAIDSTSVDSASTIAMSMNKERMTCVKLIESIRSSVQLPVLENRDAIDRFCIKHSRIIVATLDCTWQLRGMDKDEFDILLVHGAGQVREDQLLASFLLPVRHTVLFGDHLHLQPSVQSMVCKEAGYNVSIFERLQQLVSEKQILNMQYTMHPSISKFPNNYFYGGILKDGHNVMSAEYSEFIPVTLPSYGFMDISADYLRQTRKAYVSSAAIIMLVQEFCEDMMIPSRKVHIGVMCLSKDDSDTVRGMLRLKKEIHDKIHLEVKCIDDLQEKSFDVVILLLLVDNETELEGVKENSLNVVLTSARHCLWMVGEQNLVSDTGGIWNSLIYDARTRFCIEKVDINKLTVITKQLEKNGKGHCPDSNSRLASKILQMPRQEFTWAERPYMTKMILAPVRNQRGQPDTCSFQSASGAVESLLKYRNAGLVPPQEFNWTFLLDDWKNEYETVAPKRFLSEDKADRGEKRIQTSLGLYKSNGVMATNESGTKVHWRCYLTWIGSNWF</sequence>
<dbReference type="GO" id="GO:0004386">
    <property type="term" value="F:helicase activity"/>
    <property type="evidence" value="ECO:0007669"/>
    <property type="project" value="InterPro"/>
</dbReference>
<name>A0A921UG61_SORBI</name>
<dbReference type="Pfam" id="PF13086">
    <property type="entry name" value="AAA_11"/>
    <property type="match status" value="1"/>
</dbReference>
<evidence type="ECO:0000313" key="4">
    <source>
        <dbReference type="EMBL" id="KAG0530802.1"/>
    </source>
</evidence>
<evidence type="ECO:0000259" key="3">
    <source>
        <dbReference type="Pfam" id="PF13087"/>
    </source>
</evidence>
<evidence type="ECO:0008006" key="6">
    <source>
        <dbReference type="Google" id="ProtNLM"/>
    </source>
</evidence>
<proteinExistence type="predicted"/>
<comment type="caution">
    <text evidence="4">The sequence shown here is derived from an EMBL/GenBank/DDBJ whole genome shotgun (WGS) entry which is preliminary data.</text>
</comment>
<feature type="domain" description="DNA2/NAM7 helicase-like C-terminal" evidence="3">
    <location>
        <begin position="701"/>
        <end position="889"/>
    </location>
</feature>
<feature type="compositionally biased region" description="Basic and acidic residues" evidence="1">
    <location>
        <begin position="73"/>
        <end position="99"/>
    </location>
</feature>
<dbReference type="EMBL" id="CM027684">
    <property type="protein sequence ID" value="KAG0530802.1"/>
    <property type="molecule type" value="Genomic_DNA"/>
</dbReference>
<feature type="domain" description="DNA2/NAM7 helicase helicase" evidence="2">
    <location>
        <begin position="481"/>
        <end position="693"/>
    </location>
</feature>
<protein>
    <recommendedName>
        <fullName evidence="6">DNA2/NAM7 helicase-like C-terminal domain-containing protein</fullName>
    </recommendedName>
</protein>
<dbReference type="PANTHER" id="PTHR10887">
    <property type="entry name" value="DNA2/NAM7 HELICASE FAMILY"/>
    <property type="match status" value="1"/>
</dbReference>
<dbReference type="AlphaFoldDB" id="A0A921UG61"/>
<evidence type="ECO:0000256" key="1">
    <source>
        <dbReference type="SAM" id="MobiDB-lite"/>
    </source>
</evidence>
<gene>
    <name evidence="4" type="ORF">BDA96_05G218200</name>
</gene>
<dbReference type="Gene3D" id="3.40.50.300">
    <property type="entry name" value="P-loop containing nucleotide triphosphate hydrolases"/>
    <property type="match status" value="2"/>
</dbReference>
<dbReference type="InterPro" id="IPR041679">
    <property type="entry name" value="DNA2/NAM7-like_C"/>
</dbReference>
<dbReference type="PANTHER" id="PTHR10887:SF522">
    <property type="entry name" value="P-LOOP CONTAINING NUCLEOSIDE TRIPHOSPHATE HYDROLASES SUPERFAMILY PROTEIN"/>
    <property type="match status" value="1"/>
</dbReference>
<dbReference type="CDD" id="cd18808">
    <property type="entry name" value="SF1_C_Upf1"/>
    <property type="match status" value="1"/>
</dbReference>
<dbReference type="InterPro" id="IPR027417">
    <property type="entry name" value="P-loop_NTPase"/>
</dbReference>
<dbReference type="SUPFAM" id="SSF52540">
    <property type="entry name" value="P-loop containing nucleoside triphosphate hydrolases"/>
    <property type="match status" value="1"/>
</dbReference>
<dbReference type="InterPro" id="IPR041677">
    <property type="entry name" value="DNA2/NAM7_AAA_11"/>
</dbReference>
<evidence type="ECO:0000259" key="2">
    <source>
        <dbReference type="Pfam" id="PF13086"/>
    </source>
</evidence>
<reference evidence="4" key="2">
    <citation type="submission" date="2020-10" db="EMBL/GenBank/DDBJ databases">
        <authorList>
            <person name="Cooper E.A."/>
            <person name="Brenton Z.W."/>
            <person name="Flinn B.S."/>
            <person name="Jenkins J."/>
            <person name="Shu S."/>
            <person name="Flowers D."/>
            <person name="Luo F."/>
            <person name="Wang Y."/>
            <person name="Xia P."/>
            <person name="Barry K."/>
            <person name="Daum C."/>
            <person name="Lipzen A."/>
            <person name="Yoshinaga Y."/>
            <person name="Schmutz J."/>
            <person name="Saski C."/>
            <person name="Vermerris W."/>
            <person name="Kresovich S."/>
        </authorList>
    </citation>
    <scope>NUCLEOTIDE SEQUENCE</scope>
</reference>
<feature type="compositionally biased region" description="Basic and acidic residues" evidence="1">
    <location>
        <begin position="116"/>
        <end position="126"/>
    </location>
</feature>